<evidence type="ECO:0000256" key="2">
    <source>
        <dbReference type="ARBA" id="ARBA00022737"/>
    </source>
</evidence>
<dbReference type="Proteomes" id="UP000663879">
    <property type="component" value="Unassembled WGS sequence"/>
</dbReference>
<dbReference type="PANTHER" id="PTHR45712:SF22">
    <property type="entry name" value="INSULIN-LIKE GROWTH FACTOR-BINDING PROTEIN COMPLEX ACID LABILE SUBUNIT"/>
    <property type="match status" value="1"/>
</dbReference>
<evidence type="ECO:0000313" key="3">
    <source>
        <dbReference type="EMBL" id="CAF1093000.1"/>
    </source>
</evidence>
<dbReference type="InterPro" id="IPR001611">
    <property type="entry name" value="Leu-rich_rpt"/>
</dbReference>
<reference evidence="3" key="1">
    <citation type="submission" date="2021-02" db="EMBL/GenBank/DDBJ databases">
        <authorList>
            <person name="Nowell W R."/>
        </authorList>
    </citation>
    <scope>NUCLEOTIDE SEQUENCE</scope>
    <source>
        <strain evidence="3">Ploen Becks lab</strain>
    </source>
</reference>
<dbReference type="PANTHER" id="PTHR45712">
    <property type="entry name" value="AGAP008170-PA"/>
    <property type="match status" value="1"/>
</dbReference>
<gene>
    <name evidence="3" type="ORF">OXX778_LOCUS20765</name>
</gene>
<evidence type="ECO:0000313" key="4">
    <source>
        <dbReference type="Proteomes" id="UP000663879"/>
    </source>
</evidence>
<name>A0A814NL77_9BILA</name>
<dbReference type="SUPFAM" id="SSF52058">
    <property type="entry name" value="L domain-like"/>
    <property type="match status" value="1"/>
</dbReference>
<dbReference type="PROSITE" id="PS51450">
    <property type="entry name" value="LRR"/>
    <property type="match status" value="3"/>
</dbReference>
<comment type="caution">
    <text evidence="3">The sequence shown here is derived from an EMBL/GenBank/DDBJ whole genome shotgun (WGS) entry which is preliminary data.</text>
</comment>
<dbReference type="AlphaFoldDB" id="A0A814NL77"/>
<evidence type="ECO:0000256" key="1">
    <source>
        <dbReference type="ARBA" id="ARBA00022614"/>
    </source>
</evidence>
<proteinExistence type="predicted"/>
<dbReference type="SMART" id="SM00369">
    <property type="entry name" value="LRR_TYP"/>
    <property type="match status" value="4"/>
</dbReference>
<protein>
    <submittedName>
        <fullName evidence="3">Uncharacterized protein</fullName>
    </submittedName>
</protein>
<dbReference type="InterPro" id="IPR032675">
    <property type="entry name" value="LRR_dom_sf"/>
</dbReference>
<dbReference type="OrthoDB" id="676979at2759"/>
<feature type="non-terminal residue" evidence="3">
    <location>
        <position position="424"/>
    </location>
</feature>
<keyword evidence="1" id="KW-0433">Leucine-rich repeat</keyword>
<keyword evidence="2" id="KW-0677">Repeat</keyword>
<organism evidence="3 4">
    <name type="scientific">Brachionus calyciflorus</name>
    <dbReference type="NCBI Taxonomy" id="104777"/>
    <lineage>
        <taxon>Eukaryota</taxon>
        <taxon>Metazoa</taxon>
        <taxon>Spiralia</taxon>
        <taxon>Gnathifera</taxon>
        <taxon>Rotifera</taxon>
        <taxon>Eurotatoria</taxon>
        <taxon>Monogononta</taxon>
        <taxon>Pseudotrocha</taxon>
        <taxon>Ploima</taxon>
        <taxon>Brachionidae</taxon>
        <taxon>Brachionus</taxon>
    </lineage>
</organism>
<dbReference type="SMART" id="SM00365">
    <property type="entry name" value="LRR_SD22"/>
    <property type="match status" value="4"/>
</dbReference>
<accession>A0A814NL77</accession>
<dbReference type="EMBL" id="CAJNOC010007154">
    <property type="protein sequence ID" value="CAF1093000.1"/>
    <property type="molecule type" value="Genomic_DNA"/>
</dbReference>
<dbReference type="Pfam" id="PF13855">
    <property type="entry name" value="LRR_8"/>
    <property type="match status" value="2"/>
</dbReference>
<dbReference type="InterPro" id="IPR050333">
    <property type="entry name" value="SLRP"/>
</dbReference>
<sequence length="424" mass="49440">MFETINEISNFHSSLRCKVDVIVEKLLIENVLEASKLNSDREILLSKIQELERFNFKNIANKKFKFGFVIENKKSNFSTHSPVFLGICNLLPTDETIKLLEGGYDFYNQASINEKLSFQEEAFLNILTELLWRNSDELVKDLTDKEHNTHDFISIETFIGFNNESDLDFLPQLMNISKLKQLVFGPKFCNTIPIDFFRKIENLAYLDIRNLKNLSEPLNFTHLKNLISLECSYCKDITIKRENFIGLTKLNNLAIKESKNVQLEKDTFNELVNLEYFSLQNNKLENFESIVIKELKNLKHLNLSENNLTKIDFGDNNNNSDLSYLNDIEFDELLNTDYSNRLLNCYHSNLEYLNIRKNKIKCVQINSLNYLINLKNLILSSNEITDMDTYAFNGLVNLEELDLSNNQLTRIKKNAFIGLKNLKK</sequence>
<keyword evidence="4" id="KW-1185">Reference proteome</keyword>
<dbReference type="PRINTS" id="PR00019">
    <property type="entry name" value="LEURICHRPT"/>
</dbReference>
<dbReference type="Gene3D" id="3.80.10.10">
    <property type="entry name" value="Ribonuclease Inhibitor"/>
    <property type="match status" value="2"/>
</dbReference>
<dbReference type="InterPro" id="IPR003591">
    <property type="entry name" value="Leu-rich_rpt_typical-subtyp"/>
</dbReference>